<proteinExistence type="predicted"/>
<organism evidence="2 3">
    <name type="scientific">Lentzea flaviverrucosa</name>
    <dbReference type="NCBI Taxonomy" id="200379"/>
    <lineage>
        <taxon>Bacteria</taxon>
        <taxon>Bacillati</taxon>
        <taxon>Actinomycetota</taxon>
        <taxon>Actinomycetes</taxon>
        <taxon>Pseudonocardiales</taxon>
        <taxon>Pseudonocardiaceae</taxon>
        <taxon>Lentzea</taxon>
    </lineage>
</organism>
<accession>A0A1H9BBE4</accession>
<dbReference type="AlphaFoldDB" id="A0A1H9BBE4"/>
<dbReference type="Proteomes" id="UP000199028">
    <property type="component" value="Unassembled WGS sequence"/>
</dbReference>
<sequence length="324" mass="35505">MEHHHRGARPGSALAWQERRSTVGESLGWIGQALAVRAADDANGQVVVRRPAYVAWCDQTGGDDESELLGVSSGAVGVPPARSGFLQVDAGPLRTFLPVQCVWSFRCVFPRLIGSVPPEAACMLGVESDALRRWHTPIVIEFPADVEAYYRCLSAQRSWPAATEAAFRASVAWYRALEESSEPRQYYEYVDREGLVEEGSRWLWEAIAVNGETMAIKQIELGPSGVAHCYWWRRVEDDVGGLTDQPLDLVEPGLSPVSRSAFYSLWDAMSTGDARGSSKPPSVEGPEGMSVSGSSGEHDGQVRGSWMTIPATSVGWMCTRFYMC</sequence>
<protein>
    <submittedName>
        <fullName evidence="2">Uncharacterized protein</fullName>
    </submittedName>
</protein>
<name>A0A1H9BBE4_9PSEU</name>
<evidence type="ECO:0000256" key="1">
    <source>
        <dbReference type="SAM" id="MobiDB-lite"/>
    </source>
</evidence>
<evidence type="ECO:0000313" key="2">
    <source>
        <dbReference type="EMBL" id="SEP85578.1"/>
    </source>
</evidence>
<keyword evidence="3" id="KW-1185">Reference proteome</keyword>
<feature type="region of interest" description="Disordered" evidence="1">
    <location>
        <begin position="273"/>
        <end position="303"/>
    </location>
</feature>
<evidence type="ECO:0000313" key="3">
    <source>
        <dbReference type="Proteomes" id="UP000199028"/>
    </source>
</evidence>
<gene>
    <name evidence="2" type="ORF">SAMN05216195_101415</name>
</gene>
<dbReference type="EMBL" id="FOFT01000001">
    <property type="protein sequence ID" value="SEP85578.1"/>
    <property type="molecule type" value="Genomic_DNA"/>
</dbReference>
<reference evidence="3" key="1">
    <citation type="submission" date="2016-10" db="EMBL/GenBank/DDBJ databases">
        <authorList>
            <person name="Varghese N."/>
            <person name="Submissions S."/>
        </authorList>
    </citation>
    <scope>NUCLEOTIDE SEQUENCE [LARGE SCALE GENOMIC DNA]</scope>
    <source>
        <strain evidence="3">CGMCC 4.578</strain>
    </source>
</reference>